<reference evidence="7" key="2">
    <citation type="submission" date="2019-06" db="EMBL/GenBank/DDBJ databases">
        <title>Genomics analysis of Aphanomyces spp. identifies a new class of oomycete effector associated with host adaptation.</title>
        <authorList>
            <person name="Gaulin E."/>
        </authorList>
    </citation>
    <scope>NUCLEOTIDE SEQUENCE</scope>
    <source>
        <strain evidence="7">CBS 578.67</strain>
    </source>
</reference>
<dbReference type="GO" id="GO:0005524">
    <property type="term" value="F:ATP binding"/>
    <property type="evidence" value="ECO:0007669"/>
    <property type="project" value="UniProtKB-KW"/>
</dbReference>
<dbReference type="PANTHER" id="PTHR43895">
    <property type="entry name" value="CALCIUM/CALMODULIN-DEPENDENT PROTEIN KINASE KINASE-RELATED"/>
    <property type="match status" value="1"/>
</dbReference>
<feature type="domain" description="Protein kinase" evidence="6">
    <location>
        <begin position="71"/>
        <end position="337"/>
    </location>
</feature>
<dbReference type="OrthoDB" id="541276at2759"/>
<evidence type="ECO:0000259" key="6">
    <source>
        <dbReference type="PROSITE" id="PS50011"/>
    </source>
</evidence>
<name>A0A485KM10_9STRA</name>
<dbReference type="Gene3D" id="1.10.510.10">
    <property type="entry name" value="Transferase(Phosphotransferase) domain 1"/>
    <property type="match status" value="1"/>
</dbReference>
<dbReference type="EMBL" id="VJMH01005121">
    <property type="protein sequence ID" value="KAF0700497.1"/>
    <property type="molecule type" value="Genomic_DNA"/>
</dbReference>
<dbReference type="InterPro" id="IPR011009">
    <property type="entry name" value="Kinase-like_dom_sf"/>
</dbReference>
<dbReference type="Proteomes" id="UP000332933">
    <property type="component" value="Unassembled WGS sequence"/>
</dbReference>
<keyword evidence="2" id="KW-0808">Transferase</keyword>
<reference evidence="8 9" key="1">
    <citation type="submission" date="2019-03" db="EMBL/GenBank/DDBJ databases">
        <authorList>
            <person name="Gaulin E."/>
            <person name="Dumas B."/>
        </authorList>
    </citation>
    <scope>NUCLEOTIDE SEQUENCE [LARGE SCALE GENOMIC DNA]</scope>
    <source>
        <strain evidence="8">CBS 568.67</strain>
    </source>
</reference>
<keyword evidence="1" id="KW-0723">Serine/threonine-protein kinase</keyword>
<keyword evidence="5" id="KW-0067">ATP-binding</keyword>
<evidence type="ECO:0000256" key="3">
    <source>
        <dbReference type="ARBA" id="ARBA00022741"/>
    </source>
</evidence>
<protein>
    <submittedName>
        <fullName evidence="8">Aste57867_8981 protein</fullName>
    </submittedName>
</protein>
<evidence type="ECO:0000313" key="8">
    <source>
        <dbReference type="EMBL" id="VFT85865.1"/>
    </source>
</evidence>
<dbReference type="PANTHER" id="PTHR43895:SF165">
    <property type="entry name" value="PROTEIN KINASE DOMAIN-CONTAINING PROTEIN"/>
    <property type="match status" value="1"/>
</dbReference>
<keyword evidence="9" id="KW-1185">Reference proteome</keyword>
<evidence type="ECO:0000256" key="5">
    <source>
        <dbReference type="ARBA" id="ARBA00022840"/>
    </source>
</evidence>
<gene>
    <name evidence="8" type="primary">Aste57867_8981</name>
    <name evidence="7" type="ORF">As57867_008946</name>
    <name evidence="8" type="ORF">ASTE57867_8981</name>
</gene>
<dbReference type="Pfam" id="PF00069">
    <property type="entry name" value="Pkinase"/>
    <property type="match status" value="1"/>
</dbReference>
<dbReference type="EMBL" id="CAADRA010005142">
    <property type="protein sequence ID" value="VFT85865.1"/>
    <property type="molecule type" value="Genomic_DNA"/>
</dbReference>
<dbReference type="SUPFAM" id="SSF56112">
    <property type="entry name" value="Protein kinase-like (PK-like)"/>
    <property type="match status" value="1"/>
</dbReference>
<evidence type="ECO:0000256" key="2">
    <source>
        <dbReference type="ARBA" id="ARBA00022679"/>
    </source>
</evidence>
<evidence type="ECO:0000313" key="7">
    <source>
        <dbReference type="EMBL" id="KAF0700497.1"/>
    </source>
</evidence>
<dbReference type="AlphaFoldDB" id="A0A485KM10"/>
<proteinExistence type="predicted"/>
<organism evidence="8 9">
    <name type="scientific">Aphanomyces stellatus</name>
    <dbReference type="NCBI Taxonomy" id="120398"/>
    <lineage>
        <taxon>Eukaryota</taxon>
        <taxon>Sar</taxon>
        <taxon>Stramenopiles</taxon>
        <taxon>Oomycota</taxon>
        <taxon>Saprolegniomycetes</taxon>
        <taxon>Saprolegniales</taxon>
        <taxon>Verrucalvaceae</taxon>
        <taxon>Aphanomyces</taxon>
    </lineage>
</organism>
<dbReference type="GO" id="GO:0004674">
    <property type="term" value="F:protein serine/threonine kinase activity"/>
    <property type="evidence" value="ECO:0007669"/>
    <property type="project" value="UniProtKB-KW"/>
</dbReference>
<keyword evidence="3" id="KW-0547">Nucleotide-binding</keyword>
<keyword evidence="4" id="KW-0418">Kinase</keyword>
<evidence type="ECO:0000256" key="1">
    <source>
        <dbReference type="ARBA" id="ARBA00022527"/>
    </source>
</evidence>
<evidence type="ECO:0000256" key="4">
    <source>
        <dbReference type="ARBA" id="ARBA00022777"/>
    </source>
</evidence>
<dbReference type="PROSITE" id="PS50011">
    <property type="entry name" value="PROTEIN_KINASE_DOM"/>
    <property type="match status" value="1"/>
</dbReference>
<evidence type="ECO:0000313" key="9">
    <source>
        <dbReference type="Proteomes" id="UP000332933"/>
    </source>
</evidence>
<dbReference type="GO" id="GO:0007165">
    <property type="term" value="P:signal transduction"/>
    <property type="evidence" value="ECO:0007669"/>
    <property type="project" value="TreeGrafter"/>
</dbReference>
<dbReference type="InterPro" id="IPR000719">
    <property type="entry name" value="Prot_kinase_dom"/>
</dbReference>
<sequence>MSPFSVSRRELVEQSNKIYAVATYTHSSSSTPTHKRIQVTTAAEVHCDQQQTPPATSTNLLLQQIILMDRYTIQKTIADALYGQIVLAHDALTDDVVAIKKVNVAAATAHTVVRGNHRHVAEDIDMEKQVHRRLSANGGHPNVLRLRGDFVDHGYDHLVFDFCAGGDLFSRLDDGALPLGVAQRYFGQLVQGVGYMHAQGVAHRDLSLENVLIYDDKCCVCDFGLAVPTSATCKDTVGKPFYMAPEVVQGIEYDPAKADVWSLGIMLFMLLSGIPLWQIAAPKDPLFAFVKKQGLRRVTTAWNLRLDDTVMELLEGMLCMDLTKRFSLAQVAAHAFVKDCSTITNEAQGQPSSVKPFATKVVSEMIP</sequence>
<accession>A0A485KM10</accession>